<keyword evidence="2" id="KW-1133">Transmembrane helix</keyword>
<keyword evidence="2" id="KW-0812">Transmembrane</keyword>
<evidence type="ECO:0000256" key="2">
    <source>
        <dbReference type="SAM" id="Phobius"/>
    </source>
</evidence>
<evidence type="ECO:0000313" key="3">
    <source>
        <dbReference type="EMBL" id="QDU88472.1"/>
    </source>
</evidence>
<dbReference type="Proteomes" id="UP000317429">
    <property type="component" value="Chromosome"/>
</dbReference>
<keyword evidence="2" id="KW-0472">Membrane</keyword>
<evidence type="ECO:0000256" key="1">
    <source>
        <dbReference type="SAM" id="MobiDB-lite"/>
    </source>
</evidence>
<dbReference type="Pfam" id="PF07963">
    <property type="entry name" value="N_methyl"/>
    <property type="match status" value="1"/>
</dbReference>
<dbReference type="OrthoDB" id="231157at2"/>
<dbReference type="RefSeq" id="WP_145283429.1">
    <property type="nucleotide sequence ID" value="NZ_CP036291.1"/>
</dbReference>
<dbReference type="KEGG" id="pnd:Pla175_18500"/>
<evidence type="ECO:0000313" key="4">
    <source>
        <dbReference type="Proteomes" id="UP000317429"/>
    </source>
</evidence>
<keyword evidence="4" id="KW-1185">Reference proteome</keyword>
<feature type="region of interest" description="Disordered" evidence="1">
    <location>
        <begin position="600"/>
        <end position="654"/>
    </location>
</feature>
<feature type="transmembrane region" description="Helical" evidence="2">
    <location>
        <begin position="32"/>
        <end position="54"/>
    </location>
</feature>
<dbReference type="PROSITE" id="PS00409">
    <property type="entry name" value="PROKAR_NTER_METHYL"/>
    <property type="match status" value="1"/>
</dbReference>
<sequence length="683" mass="73528">MTGPQSHSAHFLPSAARRLPARRARSLRGITLVEMLAAMAITLVMMAAAVTVFANISSSVSRRRATMEMNTQLRHVRGVLQRDLAGATCPAIPWQRPESNHGYLEIIEGPRTDFDPSIWLRDTNNDGLPDGPGGLSLDLAVSQIPSSTALVLPGSEYLYATPTSVTSAQGVTDGRGLGDWDDTLMLTVRNETEPFVGRVPQLSNVTDTFPNWGFRTVESPLAEVVWYALENPVEPVGAQSNYFFGEGFRTVYRRALLILPSIDLGLVVGTTRVGPGVARVLGDGVDKNEVDQAIASLVAFQSIYDLSVRLEWDPQLGADGRWKLVANTLADLTKRENRYEHHGYYDDSTGQGRRFPFAALSIGSGYTNGGGVSFVQDPEFAAPAPAATGSVVVNNGAIVAYGVTARGSYAVRPFARPTTPSSFPATARVVLLEIGNGRGEVAYITHGMAPLAGDRRGQDVMLTDAAAFDLRAFDPGAPLYQQNVASLVVQPSDASWVAAYQADVNLDNAVGSIAANNGWSYVGQGAYVDLGYGFDRLNIAGNTTARQLAFPGLAASLTGAEPKFFEARAIRNVNTGADIAPGYSVYDTWSRHYENNGIDEDGDAMFDESTNGFDDRDPRGGGNLSLVDNNADLPINGVDDPSERETAPPYETPLRGVQVSIRAYERDSRQLREVSVRQAFVPK</sequence>
<dbReference type="InterPro" id="IPR012902">
    <property type="entry name" value="N_methyl_site"/>
</dbReference>
<accession>A0A518DAH2</accession>
<reference evidence="3 4" key="1">
    <citation type="submission" date="2019-02" db="EMBL/GenBank/DDBJ databases">
        <title>Deep-cultivation of Planctomycetes and their phenomic and genomic characterization uncovers novel biology.</title>
        <authorList>
            <person name="Wiegand S."/>
            <person name="Jogler M."/>
            <person name="Boedeker C."/>
            <person name="Pinto D."/>
            <person name="Vollmers J."/>
            <person name="Rivas-Marin E."/>
            <person name="Kohn T."/>
            <person name="Peeters S.H."/>
            <person name="Heuer A."/>
            <person name="Rast P."/>
            <person name="Oberbeckmann S."/>
            <person name="Bunk B."/>
            <person name="Jeske O."/>
            <person name="Meyerdierks A."/>
            <person name="Storesund J.E."/>
            <person name="Kallscheuer N."/>
            <person name="Luecker S."/>
            <person name="Lage O.M."/>
            <person name="Pohl T."/>
            <person name="Merkel B.J."/>
            <person name="Hornburger P."/>
            <person name="Mueller R.-W."/>
            <person name="Bruemmer F."/>
            <person name="Labrenz M."/>
            <person name="Spormann A.M."/>
            <person name="Op den Camp H."/>
            <person name="Overmann J."/>
            <person name="Amann R."/>
            <person name="Jetten M.S.M."/>
            <person name="Mascher T."/>
            <person name="Medema M.H."/>
            <person name="Devos D.P."/>
            <person name="Kaster A.-K."/>
            <person name="Ovreas L."/>
            <person name="Rohde M."/>
            <person name="Galperin M.Y."/>
            <person name="Jogler C."/>
        </authorList>
    </citation>
    <scope>NUCLEOTIDE SEQUENCE [LARGE SCALE GENOMIC DNA]</scope>
    <source>
        <strain evidence="3 4">Pla175</strain>
    </source>
</reference>
<dbReference type="EMBL" id="CP036291">
    <property type="protein sequence ID" value="QDU88472.1"/>
    <property type="molecule type" value="Genomic_DNA"/>
</dbReference>
<gene>
    <name evidence="3" type="ORF">Pla175_18500</name>
</gene>
<protein>
    <recommendedName>
        <fullName evidence="5">Prepilin-type N-terminal cleavage/methylation domain-containing protein</fullName>
    </recommendedName>
</protein>
<proteinExistence type="predicted"/>
<evidence type="ECO:0008006" key="5">
    <source>
        <dbReference type="Google" id="ProtNLM"/>
    </source>
</evidence>
<dbReference type="AlphaFoldDB" id="A0A518DAH2"/>
<name>A0A518DAH2_9BACT</name>
<organism evidence="3 4">
    <name type="scientific">Pirellulimonas nuda</name>
    <dbReference type="NCBI Taxonomy" id="2528009"/>
    <lineage>
        <taxon>Bacteria</taxon>
        <taxon>Pseudomonadati</taxon>
        <taxon>Planctomycetota</taxon>
        <taxon>Planctomycetia</taxon>
        <taxon>Pirellulales</taxon>
        <taxon>Lacipirellulaceae</taxon>
        <taxon>Pirellulimonas</taxon>
    </lineage>
</organism>